<dbReference type="PANTHER" id="PTHR10807">
    <property type="entry name" value="MYOTUBULARIN-RELATED"/>
    <property type="match status" value="1"/>
</dbReference>
<evidence type="ECO:0000256" key="2">
    <source>
        <dbReference type="SAM" id="MobiDB-lite"/>
    </source>
</evidence>
<reference evidence="4" key="1">
    <citation type="submission" date="2022-01" db="EMBL/GenBank/DDBJ databases">
        <authorList>
            <person name="King R."/>
        </authorList>
    </citation>
    <scope>NUCLEOTIDE SEQUENCE</scope>
</reference>
<dbReference type="AlphaFoldDB" id="A0A9N9RTQ6"/>
<dbReference type="GO" id="GO:0005737">
    <property type="term" value="C:cytoplasm"/>
    <property type="evidence" value="ECO:0007669"/>
    <property type="project" value="TreeGrafter"/>
</dbReference>
<feature type="compositionally biased region" description="Low complexity" evidence="2">
    <location>
        <begin position="610"/>
        <end position="619"/>
    </location>
</feature>
<dbReference type="Proteomes" id="UP001153620">
    <property type="component" value="Chromosome 2"/>
</dbReference>
<dbReference type="OrthoDB" id="271628at2759"/>
<name>A0A9N9RTQ6_9DIPT</name>
<evidence type="ECO:0000259" key="3">
    <source>
        <dbReference type="PROSITE" id="PS51339"/>
    </source>
</evidence>
<gene>
    <name evidence="4" type="ORF">CHIRRI_LOCUS5246</name>
</gene>
<dbReference type="PANTHER" id="PTHR10807:SF110">
    <property type="entry name" value="FI17948P1"/>
    <property type="match status" value="1"/>
</dbReference>
<dbReference type="InterPro" id="IPR011993">
    <property type="entry name" value="PH-like_dom_sf"/>
</dbReference>
<reference evidence="4" key="2">
    <citation type="submission" date="2022-10" db="EMBL/GenBank/DDBJ databases">
        <authorList>
            <consortium name="ENA_rothamsted_submissions"/>
            <consortium name="culmorum"/>
            <person name="King R."/>
        </authorList>
    </citation>
    <scope>NUCLEOTIDE SEQUENCE</scope>
</reference>
<feature type="domain" description="Myotubularin phosphatase" evidence="3">
    <location>
        <begin position="202"/>
        <end position="641"/>
    </location>
</feature>
<dbReference type="EMBL" id="OU895878">
    <property type="protein sequence ID" value="CAG9802334.1"/>
    <property type="molecule type" value="Genomic_DNA"/>
</dbReference>
<evidence type="ECO:0000313" key="5">
    <source>
        <dbReference type="Proteomes" id="UP001153620"/>
    </source>
</evidence>
<feature type="region of interest" description="Disordered" evidence="2">
    <location>
        <begin position="593"/>
        <end position="620"/>
    </location>
</feature>
<dbReference type="PROSITE" id="PS51339">
    <property type="entry name" value="PPASE_MYOTUBULARIN"/>
    <property type="match status" value="1"/>
</dbReference>
<dbReference type="SUPFAM" id="SSF52799">
    <property type="entry name" value="(Phosphotyrosine protein) phosphatases II"/>
    <property type="match status" value="1"/>
</dbReference>
<proteinExistence type="inferred from homology"/>
<dbReference type="Pfam" id="PF06602">
    <property type="entry name" value="Myotub-related"/>
    <property type="match status" value="1"/>
</dbReference>
<accession>A0A9N9RTQ6</accession>
<evidence type="ECO:0000313" key="4">
    <source>
        <dbReference type="EMBL" id="CAG9802334.1"/>
    </source>
</evidence>
<feature type="region of interest" description="Disordered" evidence="2">
    <location>
        <begin position="543"/>
        <end position="564"/>
    </location>
</feature>
<dbReference type="CDD" id="cd14537">
    <property type="entry name" value="PTP-MTMR10-like"/>
    <property type="match status" value="1"/>
</dbReference>
<sequence>MTESGARKQNFKSYIAESIETAEDANNYDPSFHHGELEVARAKNVTMYIAQKIKAQTKKVQKLPNKKRIGLLIITNFRLCFVALDDKSSSGFRRSPAYQENAFLSKYDITLSNMDEIYAYTDKKHKLVVPQNKNASKIDAIRILCKNFRMLTFDFTENCEVGRGKYIADALLQFAFPTRHNLLFMYHYREKYYNASQSIRTFSEEYDWTQELQRCGISSQNGAWRVLSRKSPESDALPRCFVIPRHLTDEKYFELCKSFRSRRAAVWVFSLENASLLRMADLLPELLNNPKEVMHSNDNLMLEHIRMCASLKCPPHCVELSKGLPSIQDVQQSYVRLRTLCSPISDRELTTQDEKFLTHLEKTCWLLYVSLCIRTANECAKNLQNGESVVLQEFEGRDMSCVISSLIQILLDPLCRTIHGFQVLIQKEWVALGHPFCDRLGHVYNKQAERSPLFLLFLDCVWQVLQQFPEAFEYSEIFLTTLWDTVFIPIFDTFQFNCEADRLQAVAEEHLVLRPVWDWGEMLYEKDIALFVNPLYKKPQMSEQEIENNRKSRLPPSALKLPGMDILSKNPKQRFSLQPRKLIDTESHLLRPSEVLSHTAESPPKKLEPSTSAASATSTDKSKYLKPSHHLWDLEIFSPCYYRFMPLLEIAQGGSVQSDLINRVILNKIYKYQKAIETENFSDLPVEESQQPEENDEFDLNSSATNSNNKRVPVVNSYFPFSYDDGDLDNTNLNEILLYNSMSEGSVLDVDL</sequence>
<dbReference type="InterPro" id="IPR010569">
    <property type="entry name" value="Myotubularin-like_Pase_dom"/>
</dbReference>
<evidence type="ECO:0000256" key="1">
    <source>
        <dbReference type="ARBA" id="ARBA00007471"/>
    </source>
</evidence>
<organism evidence="4 5">
    <name type="scientific">Chironomus riparius</name>
    <dbReference type="NCBI Taxonomy" id="315576"/>
    <lineage>
        <taxon>Eukaryota</taxon>
        <taxon>Metazoa</taxon>
        <taxon>Ecdysozoa</taxon>
        <taxon>Arthropoda</taxon>
        <taxon>Hexapoda</taxon>
        <taxon>Insecta</taxon>
        <taxon>Pterygota</taxon>
        <taxon>Neoptera</taxon>
        <taxon>Endopterygota</taxon>
        <taxon>Diptera</taxon>
        <taxon>Nematocera</taxon>
        <taxon>Chironomoidea</taxon>
        <taxon>Chironomidae</taxon>
        <taxon>Chironominae</taxon>
        <taxon>Chironomus</taxon>
    </lineage>
</organism>
<dbReference type="GO" id="GO:0016020">
    <property type="term" value="C:membrane"/>
    <property type="evidence" value="ECO:0007669"/>
    <property type="project" value="TreeGrafter"/>
</dbReference>
<comment type="similarity">
    <text evidence="1">Belongs to the protein-tyrosine phosphatase family. Non-receptor class myotubularin subfamily.</text>
</comment>
<feature type="region of interest" description="Disordered" evidence="2">
    <location>
        <begin position="683"/>
        <end position="706"/>
    </location>
</feature>
<dbReference type="GO" id="GO:0046856">
    <property type="term" value="P:phosphatidylinositol dephosphorylation"/>
    <property type="evidence" value="ECO:0007669"/>
    <property type="project" value="TreeGrafter"/>
</dbReference>
<keyword evidence="5" id="KW-1185">Reference proteome</keyword>
<feature type="compositionally biased region" description="Acidic residues" evidence="2">
    <location>
        <begin position="690"/>
        <end position="699"/>
    </location>
</feature>
<protein>
    <recommendedName>
        <fullName evidence="3">Myotubularin phosphatase domain-containing protein</fullName>
    </recommendedName>
</protein>
<dbReference type="Gene3D" id="2.30.29.30">
    <property type="entry name" value="Pleckstrin-homology domain (PH domain)/Phosphotyrosine-binding domain (PTB)"/>
    <property type="match status" value="1"/>
</dbReference>
<dbReference type="InterPro" id="IPR030564">
    <property type="entry name" value="Myotubularin"/>
</dbReference>
<dbReference type="InterPro" id="IPR029021">
    <property type="entry name" value="Prot-tyrosine_phosphatase-like"/>
</dbReference>
<dbReference type="SUPFAM" id="SSF50729">
    <property type="entry name" value="PH domain-like"/>
    <property type="match status" value="1"/>
</dbReference>